<dbReference type="KEGG" id="geh:HYN69_13610"/>
<dbReference type="Proteomes" id="UP000244496">
    <property type="component" value="Chromosome"/>
</dbReference>
<protein>
    <recommendedName>
        <fullName evidence="1">Type I restriction enzyme HindI endonuclease subunit-like C-terminal domain-containing protein</fullName>
    </recommendedName>
</protein>
<keyword evidence="3" id="KW-1185">Reference proteome</keyword>
<evidence type="ECO:0000313" key="3">
    <source>
        <dbReference type="Proteomes" id="UP000244496"/>
    </source>
</evidence>
<dbReference type="AlphaFoldDB" id="A0A2S0UNK0"/>
<dbReference type="EMBL" id="CP028918">
    <property type="protein sequence ID" value="AWB49396.1"/>
    <property type="molecule type" value="Genomic_DNA"/>
</dbReference>
<proteinExistence type="predicted"/>
<feature type="domain" description="Type I restriction enzyme HindI endonuclease subunit-like C-terminal" evidence="1">
    <location>
        <begin position="1"/>
        <end position="34"/>
    </location>
</feature>
<name>A0A2S0UNK0_9RHOB</name>
<dbReference type="InterPro" id="IPR021810">
    <property type="entry name" value="T1RH-like_C"/>
</dbReference>
<gene>
    <name evidence="2" type="ORF">HYN69_13610</name>
</gene>
<organism evidence="2 3">
    <name type="scientific">Paragemmobacter aquarius</name>
    <dbReference type="NCBI Taxonomy" id="2169400"/>
    <lineage>
        <taxon>Bacteria</taxon>
        <taxon>Pseudomonadati</taxon>
        <taxon>Pseudomonadota</taxon>
        <taxon>Alphaproteobacteria</taxon>
        <taxon>Rhodobacterales</taxon>
        <taxon>Paracoccaceae</taxon>
        <taxon>Paragemmobacter</taxon>
    </lineage>
</organism>
<sequence>MRVLVKRILRKYGYSPDLQYIAVQLVLWQAAALSAKCAA</sequence>
<accession>A0A2S0UNK0</accession>
<reference evidence="2 3" key="1">
    <citation type="submission" date="2018-04" db="EMBL/GenBank/DDBJ databases">
        <title>Genome sequencing of Gemmobacter.</title>
        <authorList>
            <person name="Yi H."/>
            <person name="Baek M.-G."/>
        </authorList>
    </citation>
    <scope>NUCLEOTIDE SEQUENCE [LARGE SCALE GENOMIC DNA]</scope>
    <source>
        <strain evidence="2 3">HYN0069</strain>
    </source>
</reference>
<evidence type="ECO:0000259" key="1">
    <source>
        <dbReference type="Pfam" id="PF11867"/>
    </source>
</evidence>
<evidence type="ECO:0000313" key="2">
    <source>
        <dbReference type="EMBL" id="AWB49396.1"/>
    </source>
</evidence>
<dbReference type="Pfam" id="PF11867">
    <property type="entry name" value="T1RH-like_C"/>
    <property type="match status" value="1"/>
</dbReference>